<dbReference type="GeneID" id="75076450"/>
<evidence type="ECO:0000313" key="2">
    <source>
        <dbReference type="Proteomes" id="UP000031184"/>
    </source>
</evidence>
<dbReference type="OrthoDB" id="1931739at2"/>
<comment type="caution">
    <text evidence="1">The sequence shown here is derived from an EMBL/GenBank/DDBJ whole genome shotgun (WGS) entry which is preliminary data.</text>
</comment>
<proteinExistence type="predicted"/>
<dbReference type="Proteomes" id="UP000031184">
    <property type="component" value="Unassembled WGS sequence"/>
</dbReference>
<accession>A0A017H2I2</accession>
<evidence type="ECO:0000313" key="1">
    <source>
        <dbReference type="EMBL" id="KID50291.1"/>
    </source>
</evidence>
<name>A0A017H2I2_9FUSO</name>
<organism evidence="1 2">
    <name type="scientific">Fusobacterium necrophorum subsp. funduliforme B35</name>
    <dbReference type="NCBI Taxonomy" id="1226633"/>
    <lineage>
        <taxon>Bacteria</taxon>
        <taxon>Fusobacteriati</taxon>
        <taxon>Fusobacteriota</taxon>
        <taxon>Fusobacteriia</taxon>
        <taxon>Fusobacteriales</taxon>
        <taxon>Fusobacteriaceae</taxon>
        <taxon>Fusobacterium</taxon>
    </lineage>
</organism>
<dbReference type="EMBL" id="AUZI01000006">
    <property type="protein sequence ID" value="KID50291.1"/>
    <property type="molecule type" value="Genomic_DNA"/>
</dbReference>
<dbReference type="RefSeq" id="WP_005957921.1">
    <property type="nucleotide sequence ID" value="NZ_AOJP01000018.1"/>
</dbReference>
<dbReference type="PATRIC" id="fig|1226633.4.peg.83"/>
<gene>
    <name evidence="1" type="ORF">C095_00460</name>
</gene>
<protein>
    <submittedName>
        <fullName evidence="1">Uncharacterized protein</fullName>
    </submittedName>
</protein>
<dbReference type="AlphaFoldDB" id="A0A017H2I2"/>
<sequence>MRKLTLTILHKLPNRIRFQVSERIRDLKSFAYSLKCDNSKIRLRYNFRTNTLLVEFNPDEIYLQEVIYRVVTALSIENGMVPVRLIEEYEAKSLNSLSMYSGAAIMISFLHSLKQVTNNALQTTMNHFALALTTTALVEHAYSETKRKGFFDIELVPALYLIKSYFDNNSISSIALMWLTTFGRHLIVNHSSSKEIKIFRLKDKEGQYHYIADVREDNSIENLSDLVHHVFFNKKKGNRGTEKYITISTK</sequence>
<reference evidence="1 2" key="1">
    <citation type="submission" date="2013-08" db="EMBL/GenBank/DDBJ databases">
        <title>An opportunistic ruminal bacterium that causes liver abscesses in cattle.</title>
        <authorList>
            <person name="Benahmed F.H."/>
            <person name="Rasmussen M."/>
            <person name="Harbottle H."/>
            <person name="Soppet D."/>
            <person name="Nagaraja T.G."/>
            <person name="Davidson M."/>
        </authorList>
    </citation>
    <scope>NUCLEOTIDE SEQUENCE [LARGE SCALE GENOMIC DNA]</scope>
    <source>
        <strain evidence="1 2">B35</strain>
    </source>
</reference>